<dbReference type="PANTHER" id="PTHR30604:SF1">
    <property type="entry name" value="DNA UTILIZATION PROTEIN HOFQ"/>
    <property type="match status" value="1"/>
</dbReference>
<sequence>DFFDFSRGGLNRTVSGADDGSGTDGFNSARVVNPTPWSPIGAAQDSLGLAAGLMPGEGIAATILGGAPALGIAGQFLDDIQVDFLVKATQADRRSVQLTAPRLTFTNGQTSNIYVVTQQSFVSDLQPIVSNSAVGFDPTLAVVAEGVVMLVTGQVTADRRYVLIDVDTSVSQIKGFAQQPVTAVAGGQLVTSSDTQSFIQLPTVTVTRVQTTVTVPDQGTVLLGGQRLINETEVETGVPVLSKIPILNRFFSNRIESREEQTLLILIKPTILIQNEQENEAFPGLSQTLQGLGG</sequence>
<dbReference type="InterPro" id="IPR004846">
    <property type="entry name" value="T2SS/T3SS_dom"/>
</dbReference>
<feature type="non-terminal residue" evidence="2">
    <location>
        <position position="1"/>
    </location>
</feature>
<protein>
    <recommendedName>
        <fullName evidence="1">Type II/III secretion system secretin-like domain-containing protein</fullName>
    </recommendedName>
</protein>
<evidence type="ECO:0000259" key="1">
    <source>
        <dbReference type="Pfam" id="PF00263"/>
    </source>
</evidence>
<dbReference type="PRINTS" id="PR00811">
    <property type="entry name" value="BCTERIALGSPD"/>
</dbReference>
<name>A0A3B1DY06_9ZZZZ</name>
<dbReference type="InterPro" id="IPR051808">
    <property type="entry name" value="Type_IV_pilus_biogenesis"/>
</dbReference>
<organism evidence="2">
    <name type="scientific">hydrothermal vent metagenome</name>
    <dbReference type="NCBI Taxonomy" id="652676"/>
    <lineage>
        <taxon>unclassified sequences</taxon>
        <taxon>metagenomes</taxon>
        <taxon>ecological metagenomes</taxon>
    </lineage>
</organism>
<dbReference type="AlphaFoldDB" id="A0A3B1DY06"/>
<dbReference type="PANTHER" id="PTHR30604">
    <property type="entry name" value="PROTEIN TRANSPORT PROTEIN HOFQ"/>
    <property type="match status" value="1"/>
</dbReference>
<feature type="domain" description="Type II/III secretion system secretin-like" evidence="1">
    <location>
        <begin position="90"/>
        <end position="272"/>
    </location>
</feature>
<dbReference type="InterPro" id="IPR001775">
    <property type="entry name" value="GspD/PilQ"/>
</dbReference>
<reference evidence="2" key="1">
    <citation type="submission" date="2018-06" db="EMBL/GenBank/DDBJ databases">
        <authorList>
            <person name="Zhirakovskaya E."/>
        </authorList>
    </citation>
    <scope>NUCLEOTIDE SEQUENCE</scope>
</reference>
<evidence type="ECO:0000313" key="2">
    <source>
        <dbReference type="EMBL" id="VAX42043.1"/>
    </source>
</evidence>
<dbReference type="EMBL" id="UOGK01000634">
    <property type="protein sequence ID" value="VAX42043.1"/>
    <property type="molecule type" value="Genomic_DNA"/>
</dbReference>
<accession>A0A3B1DY06</accession>
<dbReference type="GO" id="GO:0009306">
    <property type="term" value="P:protein secretion"/>
    <property type="evidence" value="ECO:0007669"/>
    <property type="project" value="InterPro"/>
</dbReference>
<gene>
    <name evidence="2" type="ORF">MNBD_PLANCTO03-1256</name>
</gene>
<dbReference type="Pfam" id="PF00263">
    <property type="entry name" value="Secretin"/>
    <property type="match status" value="1"/>
</dbReference>
<proteinExistence type="predicted"/>